<dbReference type="EMBL" id="ML208498">
    <property type="protein sequence ID" value="TFK63923.1"/>
    <property type="molecule type" value="Genomic_DNA"/>
</dbReference>
<reference evidence="1 2" key="1">
    <citation type="journal article" date="2019" name="Nat. Ecol. Evol.">
        <title>Megaphylogeny resolves global patterns of mushroom evolution.</title>
        <authorList>
            <person name="Varga T."/>
            <person name="Krizsan K."/>
            <person name="Foldi C."/>
            <person name="Dima B."/>
            <person name="Sanchez-Garcia M."/>
            <person name="Sanchez-Ramirez S."/>
            <person name="Szollosi G.J."/>
            <person name="Szarkandi J.G."/>
            <person name="Papp V."/>
            <person name="Albert L."/>
            <person name="Andreopoulos W."/>
            <person name="Angelini C."/>
            <person name="Antonin V."/>
            <person name="Barry K.W."/>
            <person name="Bougher N.L."/>
            <person name="Buchanan P."/>
            <person name="Buyck B."/>
            <person name="Bense V."/>
            <person name="Catcheside P."/>
            <person name="Chovatia M."/>
            <person name="Cooper J."/>
            <person name="Damon W."/>
            <person name="Desjardin D."/>
            <person name="Finy P."/>
            <person name="Geml J."/>
            <person name="Haridas S."/>
            <person name="Hughes K."/>
            <person name="Justo A."/>
            <person name="Karasinski D."/>
            <person name="Kautmanova I."/>
            <person name="Kiss B."/>
            <person name="Kocsube S."/>
            <person name="Kotiranta H."/>
            <person name="LaButti K.M."/>
            <person name="Lechner B.E."/>
            <person name="Liimatainen K."/>
            <person name="Lipzen A."/>
            <person name="Lukacs Z."/>
            <person name="Mihaltcheva S."/>
            <person name="Morgado L.N."/>
            <person name="Niskanen T."/>
            <person name="Noordeloos M.E."/>
            <person name="Ohm R.A."/>
            <person name="Ortiz-Santana B."/>
            <person name="Ovrebo C."/>
            <person name="Racz N."/>
            <person name="Riley R."/>
            <person name="Savchenko A."/>
            <person name="Shiryaev A."/>
            <person name="Soop K."/>
            <person name="Spirin V."/>
            <person name="Szebenyi C."/>
            <person name="Tomsovsky M."/>
            <person name="Tulloss R.E."/>
            <person name="Uehling J."/>
            <person name="Grigoriev I.V."/>
            <person name="Vagvolgyi C."/>
            <person name="Papp T."/>
            <person name="Martin F.M."/>
            <person name="Miettinen O."/>
            <person name="Hibbett D.S."/>
            <person name="Nagy L.G."/>
        </authorList>
    </citation>
    <scope>NUCLEOTIDE SEQUENCE [LARGE SCALE GENOMIC DNA]</scope>
    <source>
        <strain evidence="1 2">NL-1719</strain>
    </source>
</reference>
<name>A0ACD3ADG3_9AGAR</name>
<evidence type="ECO:0000313" key="1">
    <source>
        <dbReference type="EMBL" id="TFK63923.1"/>
    </source>
</evidence>
<organism evidence="1 2">
    <name type="scientific">Pluteus cervinus</name>
    <dbReference type="NCBI Taxonomy" id="181527"/>
    <lineage>
        <taxon>Eukaryota</taxon>
        <taxon>Fungi</taxon>
        <taxon>Dikarya</taxon>
        <taxon>Basidiomycota</taxon>
        <taxon>Agaricomycotina</taxon>
        <taxon>Agaricomycetes</taxon>
        <taxon>Agaricomycetidae</taxon>
        <taxon>Agaricales</taxon>
        <taxon>Pluteineae</taxon>
        <taxon>Pluteaceae</taxon>
        <taxon>Pluteus</taxon>
    </lineage>
</organism>
<accession>A0ACD3ADG3</accession>
<gene>
    <name evidence="1" type="ORF">BDN72DRAFT_881834</name>
</gene>
<keyword evidence="2" id="KW-1185">Reference proteome</keyword>
<proteinExistence type="predicted"/>
<dbReference type="Proteomes" id="UP000308600">
    <property type="component" value="Unassembled WGS sequence"/>
</dbReference>
<protein>
    <submittedName>
        <fullName evidence="1">Uncharacterized protein</fullName>
    </submittedName>
</protein>
<sequence>MQFTVEPQYATNMAPTSLITNSIASHNLNATINFIAPIYYTSQSAIDLDISRLLGRIHELWSERNARAPISQLPPEVVVQIFGWLQTMYHNDAESKRETRRMCFTDRDEGRKDSLEIKWTSVTQVYGYWRRIARGFPSLWNRVMLKNSFWLGESLRCSHPLPLILEEKGVDSFQSIARLRKALISLPRIRIFDVSVSSACRDSVSSLLSQPAPNLEVFKLIGQRPYPRITLLDGTFKGVSPRLRHVALRKVALSWTKATFLTNLTTLSIHSPVASLSVGMLSTILRRMPVLAHLDLKEVLEEMDEDDTDGTAHVTWPKPQAVHLPSLESFFYEGSCFQQDHAFIRLLRFPGRTQVKVQLNPDPEVLSGVDNVPQILDTFTQARIGEAVPIRSINLHFELEEDLALTFAWTNTTLSSGQLYPAVSFSAPLDYSYYSPMNVDIDPPSSSSISTCGLDDPDVLARNWVLQLRTFPLSALEAFRTNMEVTPGALWAGVFKDLPKLREVFLDGSSGAFLLQHLIDNHLAIAAAPSTAPNDITLPSLRRIYLQETDHTHVPVQLHCLAQALATRKLDGSPIEFIKFTAQDYHDFKQFQDLVRELKMVVEEVEWDGWDSNDECGSEYDDDFY</sequence>
<evidence type="ECO:0000313" key="2">
    <source>
        <dbReference type="Proteomes" id="UP000308600"/>
    </source>
</evidence>